<feature type="compositionally biased region" description="Basic and acidic residues" evidence="14">
    <location>
        <begin position="1614"/>
        <end position="1630"/>
    </location>
</feature>
<evidence type="ECO:0000256" key="13">
    <source>
        <dbReference type="ARBA" id="ARBA00024631"/>
    </source>
</evidence>
<evidence type="ECO:0000256" key="6">
    <source>
        <dbReference type="ARBA" id="ARBA00022448"/>
    </source>
</evidence>
<dbReference type="Gene3D" id="3.40.50.1110">
    <property type="entry name" value="SGNH hydrolase"/>
    <property type="match status" value="2"/>
</dbReference>
<feature type="region of interest" description="Disordered" evidence="14">
    <location>
        <begin position="1585"/>
        <end position="1654"/>
    </location>
</feature>
<evidence type="ECO:0000256" key="8">
    <source>
        <dbReference type="ARBA" id="ARBA00023006"/>
    </source>
</evidence>
<feature type="compositionally biased region" description="Polar residues" evidence="14">
    <location>
        <begin position="1"/>
        <end position="20"/>
    </location>
</feature>
<evidence type="ECO:0000256" key="7">
    <source>
        <dbReference type="ARBA" id="ARBA00022824"/>
    </source>
</evidence>
<feature type="domain" description="Replication protein A C-terminal" evidence="15">
    <location>
        <begin position="335"/>
        <end position="424"/>
    </location>
</feature>
<feature type="compositionally biased region" description="Pro residues" evidence="14">
    <location>
        <begin position="199"/>
        <end position="214"/>
    </location>
</feature>
<dbReference type="InterPro" id="IPR036514">
    <property type="entry name" value="SGNH_hydro_sf"/>
</dbReference>
<name>A0AAD5VK32_9AGAR</name>
<evidence type="ECO:0000256" key="4">
    <source>
        <dbReference type="ARBA" id="ARBA00009714"/>
    </source>
</evidence>
<dbReference type="EMBL" id="JANIEX010000926">
    <property type="protein sequence ID" value="KAJ3562000.1"/>
    <property type="molecule type" value="Genomic_DNA"/>
</dbReference>
<keyword evidence="7" id="KW-0256">Endoplasmic reticulum</keyword>
<evidence type="ECO:0000256" key="1">
    <source>
        <dbReference type="ARBA" id="ARBA00004406"/>
    </source>
</evidence>
<comment type="caution">
    <text evidence="16">The sequence shown here is derived from an EMBL/GenBank/DDBJ whole genome shotgun (WGS) entry which is preliminary data.</text>
</comment>
<feature type="compositionally biased region" description="Polar residues" evidence="14">
    <location>
        <begin position="1639"/>
        <end position="1650"/>
    </location>
</feature>
<comment type="catalytic activity">
    <reaction evidence="12">
        <text>a 1,2-diacyl-sn-glycero-3-phosphoethanolamine(in) = a 1,2-diacyl-sn-glycero-3-phosphoethanolamine(out)</text>
        <dbReference type="Rhea" id="RHEA:38895"/>
        <dbReference type="ChEBI" id="CHEBI:64612"/>
    </reaction>
</comment>
<feature type="compositionally biased region" description="Basic residues" evidence="14">
    <location>
        <begin position="2416"/>
        <end position="2430"/>
    </location>
</feature>
<dbReference type="Gene3D" id="1.10.10.10">
    <property type="entry name" value="Winged helix-like DNA-binding domain superfamily/Winged helix DNA-binding domain"/>
    <property type="match status" value="1"/>
</dbReference>
<evidence type="ECO:0000313" key="17">
    <source>
        <dbReference type="Proteomes" id="UP001213000"/>
    </source>
</evidence>
<evidence type="ECO:0000256" key="2">
    <source>
        <dbReference type="ARBA" id="ARBA00004623"/>
    </source>
</evidence>
<feature type="compositionally biased region" description="Basic and acidic residues" evidence="14">
    <location>
        <begin position="311"/>
        <end position="324"/>
    </location>
</feature>
<dbReference type="GO" id="GO:0061908">
    <property type="term" value="C:phagophore"/>
    <property type="evidence" value="ECO:0007669"/>
    <property type="project" value="TreeGrafter"/>
</dbReference>
<dbReference type="GO" id="GO:0000045">
    <property type="term" value="P:autophagosome assembly"/>
    <property type="evidence" value="ECO:0007669"/>
    <property type="project" value="TreeGrafter"/>
</dbReference>
<dbReference type="GO" id="GO:0000422">
    <property type="term" value="P:autophagy of mitochondrion"/>
    <property type="evidence" value="ECO:0007669"/>
    <property type="project" value="TreeGrafter"/>
</dbReference>
<feature type="compositionally biased region" description="Polar residues" evidence="14">
    <location>
        <begin position="1585"/>
        <end position="1596"/>
    </location>
</feature>
<dbReference type="InterPro" id="IPR012340">
    <property type="entry name" value="NA-bd_OB-fold"/>
</dbReference>
<dbReference type="Pfam" id="PF08784">
    <property type="entry name" value="RPA_C"/>
    <property type="match status" value="1"/>
</dbReference>
<protein>
    <recommendedName>
        <fullName evidence="5">Autophagy-related protein 2</fullName>
    </recommendedName>
</protein>
<comment type="subcellular location">
    <subcellularLocation>
        <location evidence="1">Endoplasmic reticulum membrane</location>
        <topology evidence="1">Peripheral membrane protein</topology>
    </subcellularLocation>
    <subcellularLocation>
        <location evidence="2">Preautophagosomal structure membrane</location>
        <topology evidence="2">Peripheral membrane protein</topology>
    </subcellularLocation>
</comment>
<dbReference type="GO" id="GO:0005789">
    <property type="term" value="C:endoplasmic reticulum membrane"/>
    <property type="evidence" value="ECO:0007669"/>
    <property type="project" value="UniProtKB-SubCell"/>
</dbReference>
<dbReference type="InterPro" id="IPR036388">
    <property type="entry name" value="WH-like_DNA-bd_sf"/>
</dbReference>
<dbReference type="GO" id="GO:0061723">
    <property type="term" value="P:glycophagy"/>
    <property type="evidence" value="ECO:0007669"/>
    <property type="project" value="TreeGrafter"/>
</dbReference>
<dbReference type="PANTHER" id="PTHR13190">
    <property type="entry name" value="AUTOPHAGY-RELATED 2, ISOFORM A"/>
    <property type="match status" value="1"/>
</dbReference>
<comment type="similarity">
    <text evidence="4">Belongs to the ATG2 family.</text>
</comment>
<keyword evidence="8" id="KW-0072">Autophagy</keyword>
<feature type="compositionally biased region" description="Low complexity" evidence="14">
    <location>
        <begin position="1167"/>
        <end position="1176"/>
    </location>
</feature>
<dbReference type="GO" id="GO:0061709">
    <property type="term" value="P:reticulophagy"/>
    <property type="evidence" value="ECO:0007669"/>
    <property type="project" value="TreeGrafter"/>
</dbReference>
<feature type="region of interest" description="Disordered" evidence="14">
    <location>
        <begin position="180"/>
        <end position="324"/>
    </location>
</feature>
<dbReference type="PANTHER" id="PTHR13190:SF1">
    <property type="entry name" value="AUTOPHAGY-RELATED 2, ISOFORM A"/>
    <property type="match status" value="1"/>
</dbReference>
<gene>
    <name evidence="16" type="ORF">NP233_g9845</name>
</gene>
<dbReference type="GO" id="GO:0034727">
    <property type="term" value="P:piecemeal microautophagy of the nucleus"/>
    <property type="evidence" value="ECO:0007669"/>
    <property type="project" value="TreeGrafter"/>
</dbReference>
<proteinExistence type="inferred from homology"/>
<evidence type="ECO:0000256" key="10">
    <source>
        <dbReference type="ARBA" id="ARBA00023136"/>
    </source>
</evidence>
<feature type="region of interest" description="Disordered" evidence="14">
    <location>
        <begin position="1697"/>
        <end position="1723"/>
    </location>
</feature>
<evidence type="ECO:0000256" key="9">
    <source>
        <dbReference type="ARBA" id="ARBA00023055"/>
    </source>
</evidence>
<feature type="compositionally biased region" description="Basic and acidic residues" evidence="14">
    <location>
        <begin position="1697"/>
        <end position="1713"/>
    </location>
</feature>
<evidence type="ECO:0000313" key="16">
    <source>
        <dbReference type="EMBL" id="KAJ3562000.1"/>
    </source>
</evidence>
<keyword evidence="17" id="KW-1185">Reference proteome</keyword>
<evidence type="ECO:0000259" key="15">
    <source>
        <dbReference type="Pfam" id="PF08784"/>
    </source>
</evidence>
<feature type="region of interest" description="Disordered" evidence="14">
    <location>
        <begin position="1157"/>
        <end position="1182"/>
    </location>
</feature>
<keyword evidence="9" id="KW-0445">Lipid transport</keyword>
<evidence type="ECO:0000256" key="12">
    <source>
        <dbReference type="ARBA" id="ARBA00024615"/>
    </source>
</evidence>
<feature type="region of interest" description="Disordered" evidence="14">
    <location>
        <begin position="2395"/>
        <end position="2431"/>
    </location>
</feature>
<dbReference type="GO" id="GO:0032266">
    <property type="term" value="F:phosphatidylinositol-3-phosphate binding"/>
    <property type="evidence" value="ECO:0007669"/>
    <property type="project" value="TreeGrafter"/>
</dbReference>
<comment type="catalytic activity">
    <reaction evidence="13">
        <text>a 1,2-diacyl-sn-glycero-3-phosphocholine(in) = a 1,2-diacyl-sn-glycero-3-phosphocholine(out)</text>
        <dbReference type="Rhea" id="RHEA:38571"/>
        <dbReference type="ChEBI" id="CHEBI:57643"/>
    </reaction>
</comment>
<feature type="compositionally biased region" description="Polar residues" evidence="14">
    <location>
        <begin position="2395"/>
        <end position="2405"/>
    </location>
</feature>
<dbReference type="Pfam" id="PF13329">
    <property type="entry name" value="ATG2_CAD"/>
    <property type="match status" value="1"/>
</dbReference>
<dbReference type="Gene3D" id="2.40.50.140">
    <property type="entry name" value="Nucleic acid-binding proteins"/>
    <property type="match status" value="1"/>
</dbReference>
<dbReference type="GO" id="GO:0043495">
    <property type="term" value="F:protein-membrane adaptor activity"/>
    <property type="evidence" value="ECO:0007669"/>
    <property type="project" value="TreeGrafter"/>
</dbReference>
<dbReference type="GO" id="GO:0006869">
    <property type="term" value="P:lipid transport"/>
    <property type="evidence" value="ECO:0007669"/>
    <property type="project" value="UniProtKB-KW"/>
</dbReference>
<feature type="region of interest" description="Disordered" evidence="14">
    <location>
        <begin position="1497"/>
        <end position="1523"/>
    </location>
</feature>
<dbReference type="GO" id="GO:0034045">
    <property type="term" value="C:phagophore assembly site membrane"/>
    <property type="evidence" value="ECO:0007669"/>
    <property type="project" value="UniProtKB-SubCell"/>
</dbReference>
<evidence type="ECO:0000256" key="5">
    <source>
        <dbReference type="ARBA" id="ARBA00018070"/>
    </source>
</evidence>
<keyword evidence="10" id="KW-0472">Membrane</keyword>
<accession>A0AAD5VK32</accession>
<comment type="similarity">
    <text evidence="3">Belongs to the replication factor A protein 2 family.</text>
</comment>
<feature type="region of interest" description="Disordered" evidence="14">
    <location>
        <begin position="1213"/>
        <end position="1239"/>
    </location>
</feature>
<keyword evidence="6" id="KW-0813">Transport</keyword>
<feature type="compositionally biased region" description="Polar residues" evidence="14">
    <location>
        <begin position="287"/>
        <end position="298"/>
    </location>
</feature>
<dbReference type="SUPFAM" id="SSF50249">
    <property type="entry name" value="Nucleic acid-binding proteins"/>
    <property type="match status" value="1"/>
</dbReference>
<feature type="compositionally biased region" description="Polar residues" evidence="14">
    <location>
        <begin position="222"/>
        <end position="241"/>
    </location>
</feature>
<evidence type="ECO:0000256" key="14">
    <source>
        <dbReference type="SAM" id="MobiDB-lite"/>
    </source>
</evidence>
<sequence>MSSFPTTPRPSHNPGLSQLPSHAESKGALRHVSIRQVHRAAHVETHFEIDGREVEFVALFANVYDTTYRGTRLEYGLDDGSGRIRAFRWLTDDEVGKREVDEYNAKVVGRISEYRGIHSISLIKVNRALNGPHEIFHHMAQSMVERLMYQYGPPNRAVVESAMHAARMNYPLPEEVATQPLRNVGPTQPGPADQTSALPGPPPRTPSPQLPHTPPRTLASAPRSQPQQVTLDTFFGTSHPNTFPRRRNVDRNPRGLSFSAQNNSPASPTPQERTRRRRRSPDRPTAGPSTRTRNQASEFVSPAASPPSSPIRDRSALGSGRDDMRMILPSREVTEADTMSEPTMARTNATYPRDPYSHLTNLQRDIILTIQNTLSASEDEARGVSITVLAKSIAKRCPGFDVSGFNDALEYLYEEGYIYNTFDETHVACHTYLKKTPDCTNPMCVEFPGICWTEEGKPNWVGCGQCFVIKCPRYNPTESTQSQEYQDDPLLIYNYAKAGDKVDGVSKQIVHLSGVGQKSKWARPPWKADNTLFVTWVGINDCSTPTIDIPTQVEKLIEFQGRLYGVGARNFLLIGILPLDRSPAGEMPSVGDFFRSRVNEWNHSLERRGLDKFGKALEDATVFLFHPEATFNRLLDNPTLYGFDAEGAAIWLDSIRPTSLVHDYLAGDLATFVSDIKPNQQPMEADAADEHMGKSTYGDSYTDIRYQGEVPSTDNPLGVTYPGVPWTENGKPNWIGHLITKYCPHPRYDPDEEEQREDYRNHPLLVYNYARGGDRVTGVATQIRRLFLPKVGQKPTWAPWDANSTLFLTWVGINDCASSMNNSDNIQELFELQEELYSAGARNFLFIDVPPVHKGAMALFLPSTIHYGGSRENWNELLQQAMEEFMTAHDDRTLGHFLKPGQLDVGQIDSQIGSGFVQVKDLELDNGAINDILSGLPLTLTSGTLSSATVRIPWPNPLTSTVGFSVHSLHLTFEIVPLTSNLSPPDTNLSSSVASMADSFLHEELTPREEATLLDSFHSEFPGAFASVEQDIVPGGLDPFDVSGGEEHRAEGEPGGISLFATLIERLLSRFEFDAHDIQITLVHPDNAAVTLSLSETRYNANTKQTEPASTAVEHIVAVIRSLTFKGVELKMKNLQGRAVYTQDPLISNLPTPYVNPDISHIPGRPSSPSSSSSSSLDEDTTLAMSQSLANLPPRPPSPYSVASSMYQSALSAVEEADEMSSQSTVPPPSPPTRLDSSHIPPYQEEMVFSSGSTPIIIQAVTTPPSQSVGLGRSQQDRMSFSLQTGIFTCVLRPWHIRNLLCISGVLSSGTSKPRPQASKTKVPIEGLAPFDVEGSVNLRGLVLVLLPSQSDASSNDGIQQFFLHPLVPPSLPSGYVRLHIEGISTSFNIPSRPLNSRKQNVPSGTSATLSSQLTATFSIHNFNAFVFHPSHNDDVLAFPILFTDQYLPTQYASHHLHPSELDRTLDQSLPDLDLLDWTNPSHQRKGGARLSYWRCKPKGRQQTGRPASGAPLEYASSKATEKQLDIDPDERAVTVEIHKLVNRQGSSQLVLEGKVTPLHLFVDLESVVGDDTVMTFLEEATKGIQTSRDTASLSADNPDLHDDTPPASPRPQKNSDKDKERRRLERLVLDDLDLGYDNTPQETTRQASSKQEESDIRLTLKFTAIRVELRVPSPGNTRRSGALVIDVHNLELKNDSDYAEHPHHPRFAESTHEAPSTKQADSRPILNTKCDRIVVAHSLVGRPFARALLSVGPLGQADETELLDEPAPLRPRLSVIQSFASSGMITALSIELPSAHVVLSKELVDGLQYFIDDASQLLEQFAQRTAKAASVVPDGGDTSLIGSHFFSKSRSNSSSALMSSTSTGHSETVVQISISETFLRAWVPRTDTEETTTRPFDIFASELNVLVELKPEGKEETVVTLGLLDAKVVNVFKNGKPESLLQLTSPRSLTSTPRPLVKLRFVSIMTPGTTTKETRIKLTLSDFTCNILPDIDWVKDLEIFTKAPPGTFETVIPTERTYIALKIMDGSVRAYAPTKPGAVVVYVGDADLSTEISGNSLESAVALEVQYASLLSIDDIGSNEGEHSGLYESKGVSYWKSFGFALIAEVAETNTVVTVTKSLPVHIDLNVDGIQLHLHLAADTLNSLSALINDILSTFKTEEEDIPQDLREPTILSEMSASRNLMSSVEDIAFKRPPEIGPAPDMIHDDLPTNPEYLDESFGAAAGLREFDDDELDDLEDDVDDDVQPKQNEFAEVEPGATFSHNGEIIKVHSEGINMIEEYYDNLPPVLSESPVGDIETKLQIRVRGGDATLFLYDGYDWARTRRTIEEGVKEMRRRLAKIRQLVANGQVQESDMAEANAVLFNSVYIGIDQDVDMTEPDALIAAIDEELKEDVETATQSSWQSLRPTGAPSSGGKPRSRVPKVHGKKLTRSRGPSMEFKLMGLNADIDQFYPDEILVSKTFVTIRDIEILDHIKTSTWKKFLTSMRSDTRGNIRETDSDMVRIELRGVRPAPGHPAEEARLRAKILPLRLYVDQDAVDFLKKFFSFKDPHEVPAQTVKPAPEAYIQLAEIFPVDLKLDYKPRRVDYRALREGRTIELMNFFHFDGAEMTLRHITLAGVTGWPRLFEMLNDLWTPDVKATQLVDVISGVSPIRSMVNVGSGVADLVLLPISQYKKDGRIVRGMQKGATAFVKSTAIEAIKMGARLATGTQVILEQAENVLGVQFSDSYMTESLQVPSFDDAGHLVHDLDDDDESDLISKYAEQPTDIREGVQFAYQSLRRNLNSAAQTILAIPMEVYERSGERGTCPLRRASCSYSCVEADDWSK</sequence>
<dbReference type="Proteomes" id="UP001213000">
    <property type="component" value="Unassembled WGS sequence"/>
</dbReference>
<organism evidence="16 17">
    <name type="scientific">Leucocoprinus birnbaumii</name>
    <dbReference type="NCBI Taxonomy" id="56174"/>
    <lineage>
        <taxon>Eukaryota</taxon>
        <taxon>Fungi</taxon>
        <taxon>Dikarya</taxon>
        <taxon>Basidiomycota</taxon>
        <taxon>Agaricomycotina</taxon>
        <taxon>Agaricomycetes</taxon>
        <taxon>Agaricomycetidae</taxon>
        <taxon>Agaricales</taxon>
        <taxon>Agaricineae</taxon>
        <taxon>Agaricaceae</taxon>
        <taxon>Leucocoprinus</taxon>
    </lineage>
</organism>
<feature type="region of interest" description="Disordered" evidence="14">
    <location>
        <begin position="1"/>
        <end position="23"/>
    </location>
</feature>
<dbReference type="SUPFAM" id="SSF52266">
    <property type="entry name" value="SGNH hydrolase"/>
    <property type="match status" value="2"/>
</dbReference>
<comment type="catalytic activity">
    <reaction evidence="11">
        <text>a 1,2-diacyl-sn-glycero-3-phospho-L-serine(in) = a 1,2-diacyl-sn-glycero-3-phospho-L-serine(out)</text>
        <dbReference type="Rhea" id="RHEA:38663"/>
        <dbReference type="ChEBI" id="CHEBI:57262"/>
    </reaction>
</comment>
<dbReference type="InterPro" id="IPR014892">
    <property type="entry name" value="RPA_C"/>
</dbReference>
<evidence type="ECO:0000256" key="11">
    <source>
        <dbReference type="ARBA" id="ARBA00024479"/>
    </source>
</evidence>
<reference evidence="16" key="1">
    <citation type="submission" date="2022-07" db="EMBL/GenBank/DDBJ databases">
        <title>Genome Sequence of Leucocoprinus birnbaumii.</title>
        <authorList>
            <person name="Buettner E."/>
        </authorList>
    </citation>
    <scope>NUCLEOTIDE SEQUENCE</scope>
    <source>
        <strain evidence="16">VT141</strain>
    </source>
</reference>
<evidence type="ECO:0000256" key="3">
    <source>
        <dbReference type="ARBA" id="ARBA00007815"/>
    </source>
</evidence>
<dbReference type="InterPro" id="IPR026849">
    <property type="entry name" value="ATG2"/>
</dbReference>